<evidence type="ECO:0000256" key="1">
    <source>
        <dbReference type="ARBA" id="ARBA00007957"/>
    </source>
</evidence>
<dbReference type="Gene3D" id="3.30.1490.190">
    <property type="match status" value="1"/>
</dbReference>
<organism evidence="9 10">
    <name type="scientific">Domibacillus aminovorans</name>
    <dbReference type="NCBI Taxonomy" id="29332"/>
    <lineage>
        <taxon>Bacteria</taxon>
        <taxon>Bacillati</taxon>
        <taxon>Bacillota</taxon>
        <taxon>Bacilli</taxon>
        <taxon>Bacillales</taxon>
        <taxon>Bacillaceae</taxon>
        <taxon>Domibacillus</taxon>
    </lineage>
</organism>
<dbReference type="CDD" id="cd07153">
    <property type="entry name" value="Fur_like"/>
    <property type="match status" value="1"/>
</dbReference>
<dbReference type="RefSeq" id="WP_018395774.1">
    <property type="nucleotide sequence ID" value="NZ_LQWZ01000024.1"/>
</dbReference>
<evidence type="ECO:0000256" key="7">
    <source>
        <dbReference type="PIRSR" id="PIRSR602481-1"/>
    </source>
</evidence>
<feature type="binding site" evidence="7">
    <location>
        <position position="99"/>
    </location>
    <ligand>
        <name>Zn(2+)</name>
        <dbReference type="ChEBI" id="CHEBI:29105"/>
    </ligand>
</feature>
<dbReference type="Gene3D" id="1.10.10.10">
    <property type="entry name" value="Winged helix-like DNA-binding domain superfamily/Winged helix DNA-binding domain"/>
    <property type="match status" value="1"/>
</dbReference>
<reference evidence="9 10" key="1">
    <citation type="submission" date="2016-01" db="EMBL/GenBank/DDBJ databases">
        <title>Investigation of taxonomic status of Bacillus aminovorans.</title>
        <authorList>
            <person name="Verma A."/>
            <person name="Pal Y."/>
            <person name="Krishnamurthi S."/>
        </authorList>
    </citation>
    <scope>NUCLEOTIDE SEQUENCE [LARGE SCALE GENOMIC DNA]</scope>
    <source>
        <strain evidence="9 10">DSM 4337</strain>
    </source>
</reference>
<comment type="caution">
    <text evidence="9">The sequence shown here is derived from an EMBL/GenBank/DDBJ whole genome shotgun (WGS) entry which is preliminary data.</text>
</comment>
<evidence type="ECO:0000256" key="6">
    <source>
        <dbReference type="ARBA" id="ARBA00023163"/>
    </source>
</evidence>
<dbReference type="Proteomes" id="UP000077271">
    <property type="component" value="Unassembled WGS sequence"/>
</dbReference>
<dbReference type="AlphaFoldDB" id="A0A177KPZ7"/>
<dbReference type="GO" id="GO:1900376">
    <property type="term" value="P:regulation of secondary metabolite biosynthetic process"/>
    <property type="evidence" value="ECO:0007669"/>
    <property type="project" value="TreeGrafter"/>
</dbReference>
<dbReference type="Pfam" id="PF01475">
    <property type="entry name" value="FUR"/>
    <property type="match status" value="1"/>
</dbReference>
<dbReference type="GO" id="GO:0003700">
    <property type="term" value="F:DNA-binding transcription factor activity"/>
    <property type="evidence" value="ECO:0007669"/>
    <property type="project" value="InterPro"/>
</dbReference>
<dbReference type="GO" id="GO:0008270">
    <property type="term" value="F:zinc ion binding"/>
    <property type="evidence" value="ECO:0007669"/>
    <property type="project" value="TreeGrafter"/>
</dbReference>
<dbReference type="GO" id="GO:0045892">
    <property type="term" value="P:negative regulation of DNA-templated transcription"/>
    <property type="evidence" value="ECO:0007669"/>
    <property type="project" value="TreeGrafter"/>
</dbReference>
<accession>A0A177KPZ7</accession>
<dbReference type="PANTHER" id="PTHR33202:SF8">
    <property type="entry name" value="PEROXIDE-RESPONSIVE REPRESSOR PERR"/>
    <property type="match status" value="1"/>
</dbReference>
<evidence type="ECO:0000256" key="2">
    <source>
        <dbReference type="ARBA" id="ARBA00022491"/>
    </source>
</evidence>
<evidence type="ECO:0000256" key="3">
    <source>
        <dbReference type="ARBA" id="ARBA00022833"/>
    </source>
</evidence>
<feature type="binding site" evidence="7">
    <location>
        <position position="136"/>
    </location>
    <ligand>
        <name>Zn(2+)</name>
        <dbReference type="ChEBI" id="CHEBI:29105"/>
    </ligand>
</feature>
<evidence type="ECO:0000256" key="8">
    <source>
        <dbReference type="PIRSR" id="PIRSR602481-2"/>
    </source>
</evidence>
<proteinExistence type="inferred from homology"/>
<dbReference type="InterPro" id="IPR036390">
    <property type="entry name" value="WH_DNA-bd_sf"/>
</dbReference>
<dbReference type="InterPro" id="IPR043135">
    <property type="entry name" value="Fur_C"/>
</dbReference>
<keyword evidence="2" id="KW-0678">Repressor</keyword>
<evidence type="ECO:0000313" key="10">
    <source>
        <dbReference type="Proteomes" id="UP000077271"/>
    </source>
</evidence>
<keyword evidence="7" id="KW-0479">Metal-binding</keyword>
<name>A0A177KPZ7_9BACI</name>
<protein>
    <submittedName>
        <fullName evidence="9">Fur family transcriptional regulator</fullName>
    </submittedName>
</protein>
<keyword evidence="5" id="KW-0238">DNA-binding</keyword>
<keyword evidence="4" id="KW-0805">Transcription regulation</keyword>
<dbReference type="EMBL" id="LQWZ01000024">
    <property type="protein sequence ID" value="OAH55420.1"/>
    <property type="molecule type" value="Genomic_DNA"/>
</dbReference>
<evidence type="ECO:0000256" key="5">
    <source>
        <dbReference type="ARBA" id="ARBA00023125"/>
    </source>
</evidence>
<keyword evidence="6" id="KW-0804">Transcription</keyword>
<feature type="binding site" evidence="8">
    <location>
        <position position="128"/>
    </location>
    <ligand>
        <name>Fe cation</name>
        <dbReference type="ChEBI" id="CHEBI:24875"/>
    </ligand>
</feature>
<evidence type="ECO:0000256" key="4">
    <source>
        <dbReference type="ARBA" id="ARBA00023015"/>
    </source>
</evidence>
<dbReference type="OrthoDB" id="8659436at2"/>
<dbReference type="InterPro" id="IPR036388">
    <property type="entry name" value="WH-like_DNA-bd_sf"/>
</dbReference>
<comment type="cofactor">
    <cofactor evidence="8">
        <name>Mn(2+)</name>
        <dbReference type="ChEBI" id="CHEBI:29035"/>
    </cofactor>
    <cofactor evidence="8">
        <name>Fe(2+)</name>
        <dbReference type="ChEBI" id="CHEBI:29033"/>
    </cofactor>
    <text evidence="8">Binds 1 Mn(2+) or Fe(2+) ion per subunit.</text>
</comment>
<keyword evidence="8" id="KW-0408">Iron</keyword>
<keyword evidence="3 7" id="KW-0862">Zinc</keyword>
<dbReference type="InterPro" id="IPR002481">
    <property type="entry name" value="FUR"/>
</dbReference>
<sequence>MTQHRIKEGLKLLKKNGSRMTPQRKAIMEYLANTKSHPTADQIFNSIKDKFPNLPHTTVYNNLKCLKKYGIINELTYGQASSRYEWATAFHYHVVCDSCGQLHDFHYPKLEAVEQYVEKKSRFNVTQHLFEIHGTCLDCKNENVSFKES</sequence>
<evidence type="ECO:0000313" key="9">
    <source>
        <dbReference type="EMBL" id="OAH55420.1"/>
    </source>
</evidence>
<comment type="similarity">
    <text evidence="1">Belongs to the Fur family.</text>
</comment>
<gene>
    <name evidence="9" type="ORF">AWH48_20120</name>
</gene>
<dbReference type="GO" id="GO:0000976">
    <property type="term" value="F:transcription cis-regulatory region binding"/>
    <property type="evidence" value="ECO:0007669"/>
    <property type="project" value="TreeGrafter"/>
</dbReference>
<dbReference type="SUPFAM" id="SSF46785">
    <property type="entry name" value="Winged helix' DNA-binding domain"/>
    <property type="match status" value="1"/>
</dbReference>
<feature type="binding site" evidence="7">
    <location>
        <position position="139"/>
    </location>
    <ligand>
        <name>Zn(2+)</name>
        <dbReference type="ChEBI" id="CHEBI:29105"/>
    </ligand>
</feature>
<comment type="cofactor">
    <cofactor evidence="7">
        <name>Zn(2+)</name>
        <dbReference type="ChEBI" id="CHEBI:29105"/>
    </cofactor>
    <text evidence="7">Binds 1 zinc ion per subunit.</text>
</comment>
<feature type="binding site" evidence="7">
    <location>
        <position position="96"/>
    </location>
    <ligand>
        <name>Zn(2+)</name>
        <dbReference type="ChEBI" id="CHEBI:29105"/>
    </ligand>
</feature>
<feature type="binding site" evidence="8">
    <location>
        <position position="111"/>
    </location>
    <ligand>
        <name>Fe cation</name>
        <dbReference type="ChEBI" id="CHEBI:24875"/>
    </ligand>
</feature>
<dbReference type="PANTHER" id="PTHR33202">
    <property type="entry name" value="ZINC UPTAKE REGULATION PROTEIN"/>
    <property type="match status" value="1"/>
</dbReference>